<dbReference type="Pfam" id="PF14903">
    <property type="entry name" value="WG_beta_rep"/>
    <property type="match status" value="5"/>
</dbReference>
<accession>A0A7M3DW43</accession>
<proteinExistence type="predicted"/>
<dbReference type="Proteomes" id="UP000292974">
    <property type="component" value="Unassembled WGS sequence"/>
</dbReference>
<protein>
    <submittedName>
        <fullName evidence="1">WG repeat-containing protein</fullName>
    </submittedName>
</protein>
<name>A0A7M3DW43_RHILE</name>
<sequence length="498" mass="55105">MPRFSANTIWSRKCFRIPLLVISLSCTPSHGFGSDDVVASGKAMVPSCGGIFDLCGYSDRQSGKELIPKSFERAMPFSEGLAAVRISGLFGYVDRTGKVVIDPQFDLAGPFHDGFAEILVGEHTGVVAENGKVVLEPQFGRSTPIMGDVLIVRKGQFRPKRPPEREELEPFDLLYLDYGPMGLYSLSKGWLTAYTYEFKPFERGRPNYVWARDLSAGQSRFGLMNNEGQWKVEPAFDAVQSLNDGRAVVSVKVDDAGTRRQLWGAVDPDGKLEIPLAYDWLSYWDQGYSVVRLNGEEGFLDTDGNLLGGRFFQKVGRDLHGKPLKVQLDGKWFGITADGRLIDVPEEKPFPLRIGQSPVPSKNTQCESGVSIVSKDGAWGLQGPDGRMLVEPGFEAISCFSRGVAWVPDTARNAWCPIGPDGKARNKPDCLPTYYEFELPHYYPEKLDPDPFRSSVLWMQAYLKHGVDPSYPPPKLIGDGIQGTGTMSVSCREMMGCD</sequence>
<dbReference type="EMBL" id="SIOP01000001">
    <property type="protein sequence ID" value="TAY52904.1"/>
    <property type="molecule type" value="Genomic_DNA"/>
</dbReference>
<dbReference type="AlphaFoldDB" id="A0A7M3DW43"/>
<evidence type="ECO:0000313" key="1">
    <source>
        <dbReference type="EMBL" id="TAY52904.1"/>
    </source>
</evidence>
<dbReference type="InterPro" id="IPR032774">
    <property type="entry name" value="WG_beta_rep"/>
</dbReference>
<evidence type="ECO:0000313" key="2">
    <source>
        <dbReference type="Proteomes" id="UP000292974"/>
    </source>
</evidence>
<comment type="caution">
    <text evidence="1">The sequence shown here is derived from an EMBL/GenBank/DDBJ whole genome shotgun (WGS) entry which is preliminary data.</text>
</comment>
<dbReference type="PANTHER" id="PTHR37841">
    <property type="entry name" value="GLR2918 PROTEIN"/>
    <property type="match status" value="1"/>
</dbReference>
<dbReference type="PANTHER" id="PTHR37841:SF1">
    <property type="entry name" value="DUF3298 DOMAIN-CONTAINING PROTEIN"/>
    <property type="match status" value="1"/>
</dbReference>
<gene>
    <name evidence="1" type="ORF">ELH90_15325</name>
</gene>
<reference evidence="1 2" key="1">
    <citation type="submission" date="2019-02" db="EMBL/GenBank/DDBJ databases">
        <title>The genomic architecture of introgression among sibling species of bacteria.</title>
        <authorList>
            <person name="Cavassim M.I.A."/>
            <person name="Moeskjaer S."/>
            <person name="Moslemi C."/>
            <person name="Fields B."/>
            <person name="Bachmann A."/>
            <person name="Vilhjalmsson B."/>
            <person name="Schierup M.H."/>
            <person name="Young J.P.W."/>
            <person name="Andersen S.U."/>
        </authorList>
    </citation>
    <scope>NUCLEOTIDE SEQUENCE [LARGE SCALE GENOMIC DNA]</scope>
    <source>
        <strain evidence="1 2">SM135B</strain>
    </source>
</reference>
<organism evidence="1 2">
    <name type="scientific">Rhizobium leguminosarum</name>
    <dbReference type="NCBI Taxonomy" id="384"/>
    <lineage>
        <taxon>Bacteria</taxon>
        <taxon>Pseudomonadati</taxon>
        <taxon>Pseudomonadota</taxon>
        <taxon>Alphaproteobacteria</taxon>
        <taxon>Hyphomicrobiales</taxon>
        <taxon>Rhizobiaceae</taxon>
        <taxon>Rhizobium/Agrobacterium group</taxon>
        <taxon>Rhizobium</taxon>
    </lineage>
</organism>
<dbReference type="RefSeq" id="WP_130716608.1">
    <property type="nucleotide sequence ID" value="NZ_SIOP01000001.1"/>
</dbReference>